<evidence type="ECO:0000256" key="1">
    <source>
        <dbReference type="ARBA" id="ARBA00006484"/>
    </source>
</evidence>
<keyword evidence="2" id="KW-0560">Oxidoreductase</keyword>
<name>A0ABR6BJB9_9PSEU</name>
<dbReference type="PROSITE" id="PS00061">
    <property type="entry name" value="ADH_SHORT"/>
    <property type="match status" value="1"/>
</dbReference>
<dbReference type="EMBL" id="JACJID010000003">
    <property type="protein sequence ID" value="MBA8926975.1"/>
    <property type="molecule type" value="Genomic_DNA"/>
</dbReference>
<dbReference type="InterPro" id="IPR036291">
    <property type="entry name" value="NAD(P)-bd_dom_sf"/>
</dbReference>
<keyword evidence="4" id="KW-1185">Reference proteome</keyword>
<dbReference type="PANTHER" id="PTHR43639">
    <property type="entry name" value="OXIDOREDUCTASE, SHORT-CHAIN DEHYDROGENASE/REDUCTASE FAMILY (AFU_ORTHOLOGUE AFUA_5G02870)"/>
    <property type="match status" value="1"/>
</dbReference>
<dbReference type="SUPFAM" id="SSF51735">
    <property type="entry name" value="NAD(P)-binding Rossmann-fold domains"/>
    <property type="match status" value="1"/>
</dbReference>
<dbReference type="PRINTS" id="PR00081">
    <property type="entry name" value="GDHRDH"/>
</dbReference>
<evidence type="ECO:0000256" key="2">
    <source>
        <dbReference type="ARBA" id="ARBA00023002"/>
    </source>
</evidence>
<protein>
    <submittedName>
        <fullName evidence="3">NAD(P)-dependent dehydrogenase (Short-subunit alcohol dehydrogenase family)</fullName>
    </submittedName>
</protein>
<accession>A0ABR6BJB9</accession>
<proteinExistence type="inferred from homology"/>
<gene>
    <name evidence="3" type="ORF">BC739_004181</name>
</gene>
<dbReference type="PRINTS" id="PR00080">
    <property type="entry name" value="SDRFAMILY"/>
</dbReference>
<dbReference type="Proteomes" id="UP000517916">
    <property type="component" value="Unassembled WGS sequence"/>
</dbReference>
<dbReference type="Pfam" id="PF13561">
    <property type="entry name" value="adh_short_C2"/>
    <property type="match status" value="1"/>
</dbReference>
<organism evidence="3 4">
    <name type="scientific">Kutzneria viridogrisea</name>
    <dbReference type="NCBI Taxonomy" id="47990"/>
    <lineage>
        <taxon>Bacteria</taxon>
        <taxon>Bacillati</taxon>
        <taxon>Actinomycetota</taxon>
        <taxon>Actinomycetes</taxon>
        <taxon>Pseudonocardiales</taxon>
        <taxon>Pseudonocardiaceae</taxon>
        <taxon>Kutzneria</taxon>
    </lineage>
</organism>
<evidence type="ECO:0000313" key="3">
    <source>
        <dbReference type="EMBL" id="MBA8926975.1"/>
    </source>
</evidence>
<dbReference type="Gene3D" id="3.40.50.720">
    <property type="entry name" value="NAD(P)-binding Rossmann-like Domain"/>
    <property type="match status" value="1"/>
</dbReference>
<evidence type="ECO:0000313" key="4">
    <source>
        <dbReference type="Proteomes" id="UP000517916"/>
    </source>
</evidence>
<comment type="similarity">
    <text evidence="1">Belongs to the short-chain dehydrogenases/reductases (SDR) family.</text>
</comment>
<dbReference type="PANTHER" id="PTHR43639:SF1">
    <property type="entry name" value="SHORT-CHAIN DEHYDROGENASE_REDUCTASE FAMILY PROTEIN"/>
    <property type="match status" value="1"/>
</dbReference>
<sequence>MTGRAVLVTGGSGGVGAAVARGFAEAGDRVVVHYVTSRERAEQVLSGLPGEGHHVLGADPADPAQAEGLVEGAVGLLGGLDVLVNSVGLVKPYHPVLESTYQQWHESFELMTRANLLGPANLIYCAVRHLPRGGRIVNVGSRGAHRGTPMMPGYGAAKAGLHALTQTLSQSLGTRSISVTAVAPGVIDTAMAEDLLTGPDAEAIRAQSPFGRVATAEEVAGAVLYLASPGAEFASGTIIDINGASYFRS</sequence>
<dbReference type="InterPro" id="IPR002347">
    <property type="entry name" value="SDR_fam"/>
</dbReference>
<dbReference type="RefSeq" id="WP_182838134.1">
    <property type="nucleotide sequence ID" value="NZ_BAAABQ010000074.1"/>
</dbReference>
<dbReference type="CDD" id="cd05233">
    <property type="entry name" value="SDR_c"/>
    <property type="match status" value="1"/>
</dbReference>
<reference evidence="3 4" key="1">
    <citation type="submission" date="2020-08" db="EMBL/GenBank/DDBJ databases">
        <title>Genomic Encyclopedia of Archaeal and Bacterial Type Strains, Phase II (KMG-II): from individual species to whole genera.</title>
        <authorList>
            <person name="Goeker M."/>
        </authorList>
    </citation>
    <scope>NUCLEOTIDE SEQUENCE [LARGE SCALE GENOMIC DNA]</scope>
    <source>
        <strain evidence="3 4">DSM 43850</strain>
    </source>
</reference>
<comment type="caution">
    <text evidence="3">The sequence shown here is derived from an EMBL/GenBank/DDBJ whole genome shotgun (WGS) entry which is preliminary data.</text>
</comment>
<dbReference type="InterPro" id="IPR020904">
    <property type="entry name" value="Sc_DH/Rdtase_CS"/>
</dbReference>